<gene>
    <name evidence="10" type="ordered locus">FraEuI1c_2818</name>
</gene>
<dbReference type="Proteomes" id="UP000002484">
    <property type="component" value="Chromosome"/>
</dbReference>
<dbReference type="PANTHER" id="PTHR42718">
    <property type="entry name" value="MAJOR FACILITATOR SUPERFAMILY MULTIDRUG TRANSPORTER MFSC"/>
    <property type="match status" value="1"/>
</dbReference>
<keyword evidence="3" id="KW-1003">Cell membrane</keyword>
<evidence type="ECO:0000256" key="6">
    <source>
        <dbReference type="ARBA" id="ARBA00023136"/>
    </source>
</evidence>
<dbReference type="PROSITE" id="PS50850">
    <property type="entry name" value="MFS"/>
    <property type="match status" value="1"/>
</dbReference>
<dbReference type="PANTHER" id="PTHR42718:SF46">
    <property type="entry name" value="BLR6921 PROTEIN"/>
    <property type="match status" value="1"/>
</dbReference>
<evidence type="ECO:0000256" key="5">
    <source>
        <dbReference type="ARBA" id="ARBA00022989"/>
    </source>
</evidence>
<feature type="transmembrane region" description="Helical" evidence="8">
    <location>
        <begin position="272"/>
        <end position="295"/>
    </location>
</feature>
<keyword evidence="5 8" id="KW-1133">Transmembrane helix</keyword>
<feature type="transmembrane region" description="Helical" evidence="8">
    <location>
        <begin position="139"/>
        <end position="162"/>
    </location>
</feature>
<dbReference type="GO" id="GO:0005886">
    <property type="term" value="C:plasma membrane"/>
    <property type="evidence" value="ECO:0007669"/>
    <property type="project" value="UniProtKB-SubCell"/>
</dbReference>
<dbReference type="InterPro" id="IPR011701">
    <property type="entry name" value="MFS"/>
</dbReference>
<keyword evidence="6 8" id="KW-0472">Membrane</keyword>
<feature type="transmembrane region" description="Helical" evidence="8">
    <location>
        <begin position="443"/>
        <end position="463"/>
    </location>
</feature>
<name>E3J7U1_PSEI1</name>
<dbReference type="Gene3D" id="1.20.1250.20">
    <property type="entry name" value="MFS general substrate transporter like domains"/>
    <property type="match status" value="1"/>
</dbReference>
<protein>
    <submittedName>
        <fullName evidence="10">Major facilitator superfamily MFS_1</fullName>
    </submittedName>
</protein>
<keyword evidence="4 8" id="KW-0812">Transmembrane</keyword>
<evidence type="ECO:0000256" key="3">
    <source>
        <dbReference type="ARBA" id="ARBA00022475"/>
    </source>
</evidence>
<dbReference type="GO" id="GO:0022857">
    <property type="term" value="F:transmembrane transporter activity"/>
    <property type="evidence" value="ECO:0007669"/>
    <property type="project" value="InterPro"/>
</dbReference>
<dbReference type="STRING" id="298654.FraEuI1c_2818"/>
<dbReference type="PROSITE" id="PS00216">
    <property type="entry name" value="SUGAR_TRANSPORT_1"/>
    <property type="match status" value="1"/>
</dbReference>
<evidence type="ECO:0000256" key="1">
    <source>
        <dbReference type="ARBA" id="ARBA00004651"/>
    </source>
</evidence>
<reference evidence="10 11" key="1">
    <citation type="submission" date="2010-10" db="EMBL/GenBank/DDBJ databases">
        <title>Complete sequence of Frankia sp. EuI1c.</title>
        <authorList>
            <consortium name="US DOE Joint Genome Institute"/>
            <person name="Lucas S."/>
            <person name="Copeland A."/>
            <person name="Lapidus A."/>
            <person name="Cheng J.-F."/>
            <person name="Bruce D."/>
            <person name="Goodwin L."/>
            <person name="Pitluck S."/>
            <person name="Chertkov O."/>
            <person name="Detter J.C."/>
            <person name="Han C."/>
            <person name="Tapia R."/>
            <person name="Land M."/>
            <person name="Hauser L."/>
            <person name="Jeffries C."/>
            <person name="Kyrpides N."/>
            <person name="Ivanova N."/>
            <person name="Mikhailova N."/>
            <person name="Beauchemin N."/>
            <person name="Sen A."/>
            <person name="Sur S.A."/>
            <person name="Gtari M."/>
            <person name="Wall L."/>
            <person name="Tisa L."/>
            <person name="Woyke T."/>
        </authorList>
    </citation>
    <scope>NUCLEOTIDE SEQUENCE [LARGE SCALE GENOMIC DNA]</scope>
    <source>
        <strain evidence="11">DSM 45817 / CECT 9037 / EuI1c</strain>
    </source>
</reference>
<dbReference type="InterPro" id="IPR005829">
    <property type="entry name" value="Sugar_transporter_CS"/>
</dbReference>
<feature type="transmembrane region" description="Helical" evidence="8">
    <location>
        <begin position="202"/>
        <end position="222"/>
    </location>
</feature>
<evidence type="ECO:0000259" key="9">
    <source>
        <dbReference type="PROSITE" id="PS50850"/>
    </source>
</evidence>
<dbReference type="PRINTS" id="PR01036">
    <property type="entry name" value="TCRTETB"/>
</dbReference>
<keyword evidence="2" id="KW-0813">Transport</keyword>
<dbReference type="EMBL" id="CP002299">
    <property type="protein sequence ID" value="ADP80845.1"/>
    <property type="molecule type" value="Genomic_DNA"/>
</dbReference>
<feature type="transmembrane region" description="Helical" evidence="8">
    <location>
        <begin position="80"/>
        <end position="99"/>
    </location>
</feature>
<dbReference type="AlphaFoldDB" id="E3J7U1"/>
<evidence type="ECO:0000256" key="8">
    <source>
        <dbReference type="SAM" id="Phobius"/>
    </source>
</evidence>
<evidence type="ECO:0000256" key="7">
    <source>
        <dbReference type="SAM" id="MobiDB-lite"/>
    </source>
</evidence>
<proteinExistence type="predicted"/>
<comment type="subcellular location">
    <subcellularLocation>
        <location evidence="1">Cell membrane</location>
        <topology evidence="1">Multi-pass membrane protein</topology>
    </subcellularLocation>
</comment>
<feature type="transmembrane region" description="Helical" evidence="8">
    <location>
        <begin position="360"/>
        <end position="385"/>
    </location>
</feature>
<dbReference type="SUPFAM" id="SSF103473">
    <property type="entry name" value="MFS general substrate transporter"/>
    <property type="match status" value="1"/>
</dbReference>
<dbReference type="HOGENOM" id="CLU_000960_28_2_11"/>
<feature type="transmembrane region" description="Helical" evidence="8">
    <location>
        <begin position="301"/>
        <end position="323"/>
    </location>
</feature>
<dbReference type="eggNOG" id="COG0477">
    <property type="taxonomic scope" value="Bacteria"/>
</dbReference>
<dbReference type="InterPro" id="IPR036259">
    <property type="entry name" value="MFS_trans_sf"/>
</dbReference>
<dbReference type="CDD" id="cd17321">
    <property type="entry name" value="MFS_MMR_MDR_like"/>
    <property type="match status" value="1"/>
</dbReference>
<feature type="transmembrane region" description="Helical" evidence="8">
    <location>
        <begin position="397"/>
        <end position="423"/>
    </location>
</feature>
<feature type="domain" description="Major facilitator superfamily (MFS) profile" evidence="9">
    <location>
        <begin position="15"/>
        <end position="469"/>
    </location>
</feature>
<evidence type="ECO:0000313" key="10">
    <source>
        <dbReference type="EMBL" id="ADP80845.1"/>
    </source>
</evidence>
<organism evidence="10 11">
    <name type="scientific">Pseudofrankia inefficax (strain DSM 45817 / CECT 9037 / DDB 130130 / EuI1c)</name>
    <name type="common">Frankia inefficax</name>
    <dbReference type="NCBI Taxonomy" id="298654"/>
    <lineage>
        <taxon>Bacteria</taxon>
        <taxon>Bacillati</taxon>
        <taxon>Actinomycetota</taxon>
        <taxon>Actinomycetes</taxon>
        <taxon>Frankiales</taxon>
        <taxon>Frankiaceae</taxon>
        <taxon>Pseudofrankia</taxon>
    </lineage>
</organism>
<evidence type="ECO:0000313" key="11">
    <source>
        <dbReference type="Proteomes" id="UP000002484"/>
    </source>
</evidence>
<dbReference type="InParanoid" id="E3J7U1"/>
<dbReference type="InterPro" id="IPR020846">
    <property type="entry name" value="MFS_dom"/>
</dbReference>
<feature type="transmembrane region" description="Helical" evidence="8">
    <location>
        <begin position="335"/>
        <end position="354"/>
    </location>
</feature>
<dbReference type="RefSeq" id="WP_013423963.1">
    <property type="nucleotide sequence ID" value="NC_014666.1"/>
</dbReference>
<feature type="transmembrane region" description="Helical" evidence="8">
    <location>
        <begin position="228"/>
        <end position="251"/>
    </location>
</feature>
<evidence type="ECO:0000256" key="4">
    <source>
        <dbReference type="ARBA" id="ARBA00022692"/>
    </source>
</evidence>
<dbReference type="KEGG" id="fri:FraEuI1c_2818"/>
<sequence>MSAASSLDSWHGRRILLLLCAVAFLDFVDASITNVALPHILRSLHFSTQSLQWVPSAYLLTYGGFMLLGGRLADLLGRRNVLLAGTALVGLSSLAGGFAQDEGVFIAARLAQGVGAALMLPAALSTLTTTFTATRDRESALGVWGAVAGLASAAGILLGGVLTEGLGWRWVMFVNPIACVFVIPAVIRLLPRDLPADRASRFDLFGSVVITGAVLLLVDALVEAPDHGWGAAATWLKLGGAGVLLAAFILIERTARDPILPLGIFRVRGLAAANLTGLVGFAGMLSMFYFLTLYMQNVLGYSPIVAGAAYLPLTFAVGVSAGIGSKLLARVGSRAVICAGSLLAAGGLFLLSRIPVDGGYLAHVLPGLLVTALGIGAVFVGVTAAANAGVGPSRAGLAAALLNASQQVGGALGLAIFSAVGAARTHHLRSAGAPIPEATTSGLRHALATGAAFAAAAALLALATRNTREQDPAHGTGETDAGHPPLAASPLPTTEVAR</sequence>
<dbReference type="Gene3D" id="1.20.1720.10">
    <property type="entry name" value="Multidrug resistance protein D"/>
    <property type="match status" value="1"/>
</dbReference>
<dbReference type="Pfam" id="PF07690">
    <property type="entry name" value="MFS_1"/>
    <property type="match status" value="1"/>
</dbReference>
<feature type="region of interest" description="Disordered" evidence="7">
    <location>
        <begin position="467"/>
        <end position="498"/>
    </location>
</feature>
<feature type="transmembrane region" description="Helical" evidence="8">
    <location>
        <begin position="105"/>
        <end position="127"/>
    </location>
</feature>
<keyword evidence="11" id="KW-1185">Reference proteome</keyword>
<feature type="transmembrane region" description="Helical" evidence="8">
    <location>
        <begin position="168"/>
        <end position="190"/>
    </location>
</feature>
<evidence type="ECO:0000256" key="2">
    <source>
        <dbReference type="ARBA" id="ARBA00022448"/>
    </source>
</evidence>
<accession>E3J7U1</accession>